<reference evidence="2" key="1">
    <citation type="submission" date="2021-06" db="EMBL/GenBank/DDBJ databases">
        <authorList>
            <person name="Kallberg Y."/>
            <person name="Tangrot J."/>
            <person name="Rosling A."/>
        </authorList>
    </citation>
    <scope>NUCLEOTIDE SEQUENCE</scope>
    <source>
        <strain evidence="2">FL966</strain>
    </source>
</reference>
<keyword evidence="1" id="KW-1133">Transmembrane helix</keyword>
<keyword evidence="3" id="KW-1185">Reference proteome</keyword>
<gene>
    <name evidence="2" type="ORF">CPELLU_LOCUS3129</name>
</gene>
<keyword evidence="1" id="KW-0472">Membrane</keyword>
<organism evidence="2 3">
    <name type="scientific">Cetraspora pellucida</name>
    <dbReference type="NCBI Taxonomy" id="1433469"/>
    <lineage>
        <taxon>Eukaryota</taxon>
        <taxon>Fungi</taxon>
        <taxon>Fungi incertae sedis</taxon>
        <taxon>Mucoromycota</taxon>
        <taxon>Glomeromycotina</taxon>
        <taxon>Glomeromycetes</taxon>
        <taxon>Diversisporales</taxon>
        <taxon>Gigasporaceae</taxon>
        <taxon>Cetraspora</taxon>
    </lineage>
</organism>
<dbReference type="OrthoDB" id="2383874at2759"/>
<accession>A0A9N9A1B5</accession>
<keyword evidence="1" id="KW-0812">Transmembrane</keyword>
<comment type="caution">
    <text evidence="2">The sequence shown here is derived from an EMBL/GenBank/DDBJ whole genome shotgun (WGS) entry which is preliminary data.</text>
</comment>
<feature type="transmembrane region" description="Helical" evidence="1">
    <location>
        <begin position="64"/>
        <end position="84"/>
    </location>
</feature>
<evidence type="ECO:0000313" key="3">
    <source>
        <dbReference type="Proteomes" id="UP000789759"/>
    </source>
</evidence>
<evidence type="ECO:0000313" key="2">
    <source>
        <dbReference type="EMBL" id="CAG8515547.1"/>
    </source>
</evidence>
<dbReference type="Proteomes" id="UP000789759">
    <property type="component" value="Unassembled WGS sequence"/>
</dbReference>
<protein>
    <submittedName>
        <fullName evidence="2">6412_t:CDS:1</fullName>
    </submittedName>
</protein>
<dbReference type="AlphaFoldDB" id="A0A9N9A1B5"/>
<evidence type="ECO:0000256" key="1">
    <source>
        <dbReference type="SAM" id="Phobius"/>
    </source>
</evidence>
<proteinExistence type="predicted"/>
<dbReference type="EMBL" id="CAJVQA010001470">
    <property type="protein sequence ID" value="CAG8515547.1"/>
    <property type="molecule type" value="Genomic_DNA"/>
</dbReference>
<name>A0A9N9A1B5_9GLOM</name>
<sequence>MALKTTELQGVLPHSSYVQDRGTSTTLADNLSLKDNNSKNAKKNLNFVKRVRRFMKLHCNKSRIILLIIFLITISAIITIVLILNKNPFVLIRPLCKSQFGMSSLNQTFNALAKLETNQVDDSLISYNYVDSSGFTGKYRFGEIMLSNLNYYKTNFTQNGTDIKNFWNGSWTGKNGCNSYDDFLNNKLNVQERAIREAFQFNLLKITQLLSSPPYNQSLSFFLDNPFKFSSGCNFQSDGLSVSNVTLAGILASAYLIDPDEVGKALVNSVAPCDNRTSTSLIRYFMDFTGCDFSSDNVNEAVSSFDNVTNVSNVSSIS</sequence>